<evidence type="ECO:0000313" key="2">
    <source>
        <dbReference type="Proteomes" id="UP000027982"/>
    </source>
</evidence>
<dbReference type="STRING" id="661478.OP10G_3616"/>
<gene>
    <name evidence="1" type="ORF">OP10G_3616</name>
</gene>
<dbReference type="RefSeq" id="WP_025229092.1">
    <property type="nucleotide sequence ID" value="NZ_CP007139.1"/>
</dbReference>
<dbReference type="HOGENOM" id="CLU_1445677_0_0_0"/>
<organism evidence="1 2">
    <name type="scientific">Fimbriimonas ginsengisoli Gsoil 348</name>
    <dbReference type="NCBI Taxonomy" id="661478"/>
    <lineage>
        <taxon>Bacteria</taxon>
        <taxon>Bacillati</taxon>
        <taxon>Armatimonadota</taxon>
        <taxon>Fimbriimonadia</taxon>
        <taxon>Fimbriimonadales</taxon>
        <taxon>Fimbriimonadaceae</taxon>
        <taxon>Fimbriimonas</taxon>
    </lineage>
</organism>
<proteinExistence type="predicted"/>
<name>A0A068NYI3_FIMGI</name>
<dbReference type="EMBL" id="CP007139">
    <property type="protein sequence ID" value="AIE86984.1"/>
    <property type="molecule type" value="Genomic_DNA"/>
</dbReference>
<protein>
    <submittedName>
        <fullName evidence="1">Uncharacterized protein</fullName>
    </submittedName>
</protein>
<dbReference type="AlphaFoldDB" id="A0A068NYI3"/>
<accession>A0A068NYI3</accession>
<sequence length="187" mass="19729">MPGAPGALDKVIRLRPSQGSGGAFNQKEEQVANSQTIRYGDIVSLSSGKVQQSIALPGSNNTASSASGGTLPIYGIALADIATNSAGTEASTGRNTIPVAVFDSNLELLVRIYNATPSSSTQAALSLGTTYQFVRYRGADANTWWYMVSTTSTGEFKFVEASAESQTSDNYGMVWLRTILSDTVRQG</sequence>
<keyword evidence="2" id="KW-1185">Reference proteome</keyword>
<evidence type="ECO:0000313" key="1">
    <source>
        <dbReference type="EMBL" id="AIE86984.1"/>
    </source>
</evidence>
<dbReference type="KEGG" id="fgi:OP10G_3616"/>
<dbReference type="Proteomes" id="UP000027982">
    <property type="component" value="Chromosome"/>
</dbReference>
<reference evidence="1 2" key="1">
    <citation type="journal article" date="2014" name="PLoS ONE">
        <title>The first complete genome sequence of the class fimbriimonadia in the phylum armatimonadetes.</title>
        <authorList>
            <person name="Hu Z.Y."/>
            <person name="Wang Y.Z."/>
            <person name="Im W.T."/>
            <person name="Wang S.Y."/>
            <person name="Zhao G.P."/>
            <person name="Zheng H.J."/>
            <person name="Quan Z.X."/>
        </authorList>
    </citation>
    <scope>NUCLEOTIDE SEQUENCE [LARGE SCALE GENOMIC DNA]</scope>
    <source>
        <strain evidence="1">Gsoil 348</strain>
    </source>
</reference>